<protein>
    <submittedName>
        <fullName evidence="1">Uncharacterized protein</fullName>
    </submittedName>
</protein>
<name>A0A0B0PRA9_GOSAR</name>
<dbReference type="AlphaFoldDB" id="A0A0B0PRA9"/>
<evidence type="ECO:0000313" key="1">
    <source>
        <dbReference type="EMBL" id="KHG25936.1"/>
    </source>
</evidence>
<reference evidence="2" key="1">
    <citation type="submission" date="2014-09" db="EMBL/GenBank/DDBJ databases">
        <authorList>
            <person name="Mudge J."/>
            <person name="Ramaraj T."/>
            <person name="Lindquist I.E."/>
            <person name="Bharti A.K."/>
            <person name="Sundararajan A."/>
            <person name="Cameron C.T."/>
            <person name="Woodward J.E."/>
            <person name="May G.D."/>
            <person name="Brubaker C."/>
            <person name="Broadhvest J."/>
            <person name="Wilkins T.A."/>
        </authorList>
    </citation>
    <scope>NUCLEOTIDE SEQUENCE</scope>
    <source>
        <strain evidence="2">cv. AKA8401</strain>
    </source>
</reference>
<gene>
    <name evidence="1" type="ORF">F383_32275</name>
</gene>
<accession>A0A0B0PRA9</accession>
<evidence type="ECO:0000313" key="2">
    <source>
        <dbReference type="Proteomes" id="UP000032142"/>
    </source>
</evidence>
<dbReference type="EMBL" id="KN434402">
    <property type="protein sequence ID" value="KHG25936.1"/>
    <property type="molecule type" value="Genomic_DNA"/>
</dbReference>
<sequence length="17" mass="2020">MCGAWWPRLRGLVAEKF</sequence>
<proteinExistence type="predicted"/>
<organism evidence="1 2">
    <name type="scientific">Gossypium arboreum</name>
    <name type="common">Tree cotton</name>
    <name type="synonym">Gossypium nanking</name>
    <dbReference type="NCBI Taxonomy" id="29729"/>
    <lineage>
        <taxon>Eukaryota</taxon>
        <taxon>Viridiplantae</taxon>
        <taxon>Streptophyta</taxon>
        <taxon>Embryophyta</taxon>
        <taxon>Tracheophyta</taxon>
        <taxon>Spermatophyta</taxon>
        <taxon>Magnoliopsida</taxon>
        <taxon>eudicotyledons</taxon>
        <taxon>Gunneridae</taxon>
        <taxon>Pentapetalae</taxon>
        <taxon>rosids</taxon>
        <taxon>malvids</taxon>
        <taxon>Malvales</taxon>
        <taxon>Malvaceae</taxon>
        <taxon>Malvoideae</taxon>
        <taxon>Gossypium</taxon>
    </lineage>
</organism>
<dbReference type="Proteomes" id="UP000032142">
    <property type="component" value="Unassembled WGS sequence"/>
</dbReference>
<keyword evidence="2" id="KW-1185">Reference proteome</keyword>